<protein>
    <submittedName>
        <fullName evidence="2">Unannotated protein</fullName>
    </submittedName>
</protein>
<reference evidence="2" key="1">
    <citation type="submission" date="2020-05" db="EMBL/GenBank/DDBJ databases">
        <authorList>
            <person name="Chiriac C."/>
            <person name="Salcher M."/>
            <person name="Ghai R."/>
            <person name="Kavagutti S V."/>
        </authorList>
    </citation>
    <scope>NUCLEOTIDE SEQUENCE</scope>
</reference>
<dbReference type="AlphaFoldDB" id="A0A6J6GU41"/>
<feature type="domain" description="L,D-TPase catalytic" evidence="1">
    <location>
        <begin position="47"/>
        <end position="213"/>
    </location>
</feature>
<dbReference type="InterPro" id="IPR005490">
    <property type="entry name" value="LD_TPept_cat_dom"/>
</dbReference>
<sequence>MQPEVQLEVQLEVQVVVHSATWSATTAVLQVATRTGDRWTCGPAMEARLGRAGTRPLLERRSGDGTTPAGVFPLATMTAPDGSRFSFFGNAPDPGVTAGAYRRVQRGDCFGATPNTPGYGHLRFDTSCPGPDDEYLPRFVEAYTNAALIGANMEPDVSGDEPGEIPYASAIFLHRHSYVSSRSGPSGPTKPTAGCVSLAQTDLTAVLLAMTPDTVFTIGPTDWLLAEA</sequence>
<accession>A0A6J6GU41</accession>
<evidence type="ECO:0000313" key="2">
    <source>
        <dbReference type="EMBL" id="CAB4604892.1"/>
    </source>
</evidence>
<dbReference type="GO" id="GO:0016740">
    <property type="term" value="F:transferase activity"/>
    <property type="evidence" value="ECO:0007669"/>
    <property type="project" value="InterPro"/>
</dbReference>
<gene>
    <name evidence="2" type="ORF">UFOPK1493_04580</name>
</gene>
<dbReference type="Pfam" id="PF03734">
    <property type="entry name" value="YkuD"/>
    <property type="match status" value="1"/>
</dbReference>
<name>A0A6J6GU41_9ZZZZ</name>
<dbReference type="PANTHER" id="PTHR38589:SF1">
    <property type="entry name" value="BLR0621 PROTEIN"/>
    <property type="match status" value="1"/>
</dbReference>
<proteinExistence type="predicted"/>
<dbReference type="PANTHER" id="PTHR38589">
    <property type="entry name" value="BLR0621 PROTEIN"/>
    <property type="match status" value="1"/>
</dbReference>
<organism evidence="2">
    <name type="scientific">freshwater metagenome</name>
    <dbReference type="NCBI Taxonomy" id="449393"/>
    <lineage>
        <taxon>unclassified sequences</taxon>
        <taxon>metagenomes</taxon>
        <taxon>ecological metagenomes</taxon>
    </lineage>
</organism>
<evidence type="ECO:0000259" key="1">
    <source>
        <dbReference type="Pfam" id="PF03734"/>
    </source>
</evidence>
<dbReference type="EMBL" id="CAEZSR010000390">
    <property type="protein sequence ID" value="CAB4604892.1"/>
    <property type="molecule type" value="Genomic_DNA"/>
</dbReference>